<keyword evidence="2" id="KW-0285">Flavoprotein</keyword>
<evidence type="ECO:0000256" key="3">
    <source>
        <dbReference type="ARBA" id="ARBA00022827"/>
    </source>
</evidence>
<keyword evidence="4" id="KW-0560">Oxidoreductase</keyword>
<dbReference type="EMBL" id="FNAT01000002">
    <property type="protein sequence ID" value="SDE32845.1"/>
    <property type="molecule type" value="Genomic_DNA"/>
</dbReference>
<dbReference type="OrthoDB" id="9811557at2"/>
<dbReference type="STRING" id="521013.SAMN04488567_1310"/>
<dbReference type="Pfam" id="PF01565">
    <property type="entry name" value="FAD_binding_4"/>
    <property type="match status" value="1"/>
</dbReference>
<protein>
    <submittedName>
        <fullName evidence="6">Glycolate oxidase</fullName>
    </submittedName>
</protein>
<dbReference type="InterPro" id="IPR016169">
    <property type="entry name" value="FAD-bd_PCMH_sub2"/>
</dbReference>
<evidence type="ECO:0000256" key="4">
    <source>
        <dbReference type="ARBA" id="ARBA00023002"/>
    </source>
</evidence>
<dbReference type="AlphaFoldDB" id="A0A1G7C345"/>
<dbReference type="PROSITE" id="PS51387">
    <property type="entry name" value="FAD_PCMH"/>
    <property type="match status" value="1"/>
</dbReference>
<sequence length="476" mass="50211">MQMPSPDARVMAKKAQVVARLTAALGERGVIHDPAETRAYECDALTAYRCPPLSVVLPATTEEVSAALRICHEENVPVVPRGSGTSLAGGALPTADSVILGVSRMNRVLETDTADRIIRVQTGRTNLSVTGAVEELGFFYAPDPSSQLACAIAGNIAMNSGGAHCLKYGVTTNNLLGVTLVQMDGTVVELGGAHMDAGGLDLLGVVCGSEGQLGVVTEATLRILPKPEGALPVMLGYDSAEAAGACVADIIKAGVLPVAIEYMDRPCIRACEAFAHAGYPDCEALLIVEVEGSAEEIEHQLATILEIAKSHDPVEIRSAQDGDEAARIWLGRKSAFGAMGQINDYMCLDGTIPVSALPEVLRRIGELSDDYGLGVANVFHAGDGNMHPLILFDANKEGDLEKCEAMGADILKLCVEVGGCLTGEHGVGVEKRDLMSVQFEPVDLEAQMRVKDVFDPKWLLNPAKVFPLAASEGRRA</sequence>
<evidence type="ECO:0000313" key="6">
    <source>
        <dbReference type="EMBL" id="SDE32845.1"/>
    </source>
</evidence>
<dbReference type="SUPFAM" id="SSF56176">
    <property type="entry name" value="FAD-binding/transporter-associated domain-like"/>
    <property type="match status" value="1"/>
</dbReference>
<dbReference type="Gene3D" id="3.30.70.2740">
    <property type="match status" value="1"/>
</dbReference>
<organism evidence="6 7">
    <name type="scientific">Limimaricola pyoseonensis</name>
    <dbReference type="NCBI Taxonomy" id="521013"/>
    <lineage>
        <taxon>Bacteria</taxon>
        <taxon>Pseudomonadati</taxon>
        <taxon>Pseudomonadota</taxon>
        <taxon>Alphaproteobacteria</taxon>
        <taxon>Rhodobacterales</taxon>
        <taxon>Paracoccaceae</taxon>
        <taxon>Limimaricola</taxon>
    </lineage>
</organism>
<dbReference type="InterPro" id="IPR051914">
    <property type="entry name" value="FAD-linked_OxidoTrans_Type4"/>
</dbReference>
<evidence type="ECO:0000259" key="5">
    <source>
        <dbReference type="PROSITE" id="PS51387"/>
    </source>
</evidence>
<reference evidence="7" key="1">
    <citation type="submission" date="2016-10" db="EMBL/GenBank/DDBJ databases">
        <authorList>
            <person name="Varghese N."/>
            <person name="Submissions S."/>
        </authorList>
    </citation>
    <scope>NUCLEOTIDE SEQUENCE [LARGE SCALE GENOMIC DNA]</scope>
    <source>
        <strain evidence="7">DSM 21424</strain>
    </source>
</reference>
<evidence type="ECO:0000256" key="2">
    <source>
        <dbReference type="ARBA" id="ARBA00022630"/>
    </source>
</evidence>
<dbReference type="InterPro" id="IPR016166">
    <property type="entry name" value="FAD-bd_PCMH"/>
</dbReference>
<dbReference type="RefSeq" id="WP_090110347.1">
    <property type="nucleotide sequence ID" value="NZ_FNAT01000002.1"/>
</dbReference>
<dbReference type="Proteomes" id="UP000198922">
    <property type="component" value="Unassembled WGS sequence"/>
</dbReference>
<dbReference type="Gene3D" id="1.10.45.10">
    <property type="entry name" value="Vanillyl-alcohol Oxidase, Chain A, domain 4"/>
    <property type="match status" value="1"/>
</dbReference>
<name>A0A1G7C345_9RHOB</name>
<dbReference type="InterPro" id="IPR036318">
    <property type="entry name" value="FAD-bd_PCMH-like_sf"/>
</dbReference>
<dbReference type="Pfam" id="PF02913">
    <property type="entry name" value="FAD-oxidase_C"/>
    <property type="match status" value="1"/>
</dbReference>
<dbReference type="PANTHER" id="PTHR42934">
    <property type="entry name" value="GLYCOLATE OXIDASE SUBUNIT GLCD"/>
    <property type="match status" value="1"/>
</dbReference>
<keyword evidence="7" id="KW-1185">Reference proteome</keyword>
<dbReference type="GO" id="GO:0071949">
    <property type="term" value="F:FAD binding"/>
    <property type="evidence" value="ECO:0007669"/>
    <property type="project" value="InterPro"/>
</dbReference>
<dbReference type="PANTHER" id="PTHR42934:SF1">
    <property type="entry name" value="GLYCOLATE OXIDASE SUBUNIT GLCD"/>
    <property type="match status" value="1"/>
</dbReference>
<dbReference type="InterPro" id="IPR006094">
    <property type="entry name" value="Oxid_FAD_bind_N"/>
</dbReference>
<keyword evidence="3" id="KW-0274">FAD</keyword>
<gene>
    <name evidence="6" type="ORF">SAMN04488567_1310</name>
</gene>
<dbReference type="InterPro" id="IPR004113">
    <property type="entry name" value="FAD-bd_oxidored_4_C"/>
</dbReference>
<dbReference type="InterPro" id="IPR016171">
    <property type="entry name" value="Vanillyl_alc_oxidase_C-sub2"/>
</dbReference>
<proteinExistence type="predicted"/>
<feature type="domain" description="FAD-binding PCMH-type" evidence="5">
    <location>
        <begin position="48"/>
        <end position="226"/>
    </location>
</feature>
<comment type="cofactor">
    <cofactor evidence="1">
        <name>FAD</name>
        <dbReference type="ChEBI" id="CHEBI:57692"/>
    </cofactor>
</comment>
<dbReference type="InterPro" id="IPR016164">
    <property type="entry name" value="FAD-linked_Oxase-like_C"/>
</dbReference>
<accession>A0A1G7C345</accession>
<dbReference type="InterPro" id="IPR016167">
    <property type="entry name" value="FAD-bd_PCMH_sub1"/>
</dbReference>
<dbReference type="Gene3D" id="3.30.465.10">
    <property type="match status" value="1"/>
</dbReference>
<dbReference type="Gene3D" id="3.30.43.10">
    <property type="entry name" value="Uridine Diphospho-n-acetylenolpyruvylglucosamine Reductase, domain 2"/>
    <property type="match status" value="1"/>
</dbReference>
<dbReference type="GO" id="GO:0016491">
    <property type="term" value="F:oxidoreductase activity"/>
    <property type="evidence" value="ECO:0007669"/>
    <property type="project" value="UniProtKB-KW"/>
</dbReference>
<evidence type="ECO:0000313" key="7">
    <source>
        <dbReference type="Proteomes" id="UP000198922"/>
    </source>
</evidence>
<evidence type="ECO:0000256" key="1">
    <source>
        <dbReference type="ARBA" id="ARBA00001974"/>
    </source>
</evidence>
<dbReference type="SUPFAM" id="SSF55103">
    <property type="entry name" value="FAD-linked oxidases, C-terminal domain"/>
    <property type="match status" value="1"/>
</dbReference>